<dbReference type="InterPro" id="IPR015915">
    <property type="entry name" value="Kelch-typ_b-propeller"/>
</dbReference>
<reference evidence="2" key="1">
    <citation type="journal article" date="2021" name="Front. Microbiol.">
        <title>Comprehensive Comparative Genomics and Phenotyping of Methylobacterium Species.</title>
        <authorList>
            <person name="Alessa O."/>
            <person name="Ogura Y."/>
            <person name="Fujitani Y."/>
            <person name="Takami H."/>
            <person name="Hayashi T."/>
            <person name="Sahin N."/>
            <person name="Tani A."/>
        </authorList>
    </citation>
    <scope>NUCLEOTIDE SEQUENCE</scope>
    <source>
        <strain evidence="2">NBRC 15686</strain>
    </source>
</reference>
<evidence type="ECO:0000313" key="3">
    <source>
        <dbReference type="Proteomes" id="UP001055039"/>
    </source>
</evidence>
<dbReference type="SUPFAM" id="SSF117281">
    <property type="entry name" value="Kelch motif"/>
    <property type="match status" value="1"/>
</dbReference>
<dbReference type="Proteomes" id="UP001055039">
    <property type="component" value="Unassembled WGS sequence"/>
</dbReference>
<keyword evidence="3" id="KW-1185">Reference proteome</keyword>
<keyword evidence="1" id="KW-0732">Signal</keyword>
<gene>
    <name evidence="2" type="ORF">LNAOJCKE_5166</name>
</gene>
<evidence type="ECO:0000256" key="1">
    <source>
        <dbReference type="SAM" id="SignalP"/>
    </source>
</evidence>
<feature type="chain" id="PRO_5047243566" description="Kelch repeat-containing protein" evidence="1">
    <location>
        <begin position="24"/>
        <end position="101"/>
    </location>
</feature>
<name>A0ABQ4UKY2_9HYPH</name>
<dbReference type="EMBL" id="BPRC01000037">
    <property type="protein sequence ID" value="GJE67931.1"/>
    <property type="molecule type" value="Genomic_DNA"/>
</dbReference>
<evidence type="ECO:0000313" key="2">
    <source>
        <dbReference type="EMBL" id="GJE67931.1"/>
    </source>
</evidence>
<reference evidence="2" key="2">
    <citation type="submission" date="2021-08" db="EMBL/GenBank/DDBJ databases">
        <authorList>
            <person name="Tani A."/>
            <person name="Ola A."/>
            <person name="Ogura Y."/>
            <person name="Katsura K."/>
            <person name="Hayashi T."/>
        </authorList>
    </citation>
    <scope>NUCLEOTIDE SEQUENCE</scope>
    <source>
        <strain evidence="2">NBRC 15686</strain>
    </source>
</reference>
<feature type="signal peptide" evidence="1">
    <location>
        <begin position="1"/>
        <end position="23"/>
    </location>
</feature>
<dbReference type="Gene3D" id="2.120.10.80">
    <property type="entry name" value="Kelch-type beta propeller"/>
    <property type="match status" value="1"/>
</dbReference>
<protein>
    <recommendedName>
        <fullName evidence="4">Kelch repeat-containing protein</fullName>
    </recommendedName>
</protein>
<organism evidence="2 3">
    <name type="scientific">Methylorubrum aminovorans</name>
    <dbReference type="NCBI Taxonomy" id="269069"/>
    <lineage>
        <taxon>Bacteria</taxon>
        <taxon>Pseudomonadati</taxon>
        <taxon>Pseudomonadota</taxon>
        <taxon>Alphaproteobacteria</taxon>
        <taxon>Hyphomicrobiales</taxon>
        <taxon>Methylobacteriaceae</taxon>
        <taxon>Methylorubrum</taxon>
    </lineage>
</organism>
<evidence type="ECO:0008006" key="4">
    <source>
        <dbReference type="Google" id="ProtNLM"/>
    </source>
</evidence>
<proteinExistence type="predicted"/>
<sequence length="101" mass="10499">MARPSLLRFLPLAALLAATPTTAHEVGAWAGASSAPAERSEVAVAALDGKAYVIGDYNGATELLIYDLAADKWSKGAPSPTPSITPWRRRWAGGSMCSAVT</sequence>
<comment type="caution">
    <text evidence="2">The sequence shown here is derived from an EMBL/GenBank/DDBJ whole genome shotgun (WGS) entry which is preliminary data.</text>
</comment>
<accession>A0ABQ4UKY2</accession>